<gene>
    <name evidence="3" type="ORF">DI616_19360</name>
</gene>
<dbReference type="SMART" id="SM00287">
    <property type="entry name" value="SH3b"/>
    <property type="match status" value="1"/>
</dbReference>
<dbReference type="Gene3D" id="2.30.30.40">
    <property type="entry name" value="SH3 Domains"/>
    <property type="match status" value="1"/>
</dbReference>
<organism evidence="3 4">
    <name type="scientific">Paracoccus denitrificans</name>
    <dbReference type="NCBI Taxonomy" id="266"/>
    <lineage>
        <taxon>Bacteria</taxon>
        <taxon>Pseudomonadati</taxon>
        <taxon>Pseudomonadota</taxon>
        <taxon>Alphaproteobacteria</taxon>
        <taxon>Rhodobacterales</taxon>
        <taxon>Paracoccaceae</taxon>
        <taxon>Paracoccus</taxon>
    </lineage>
</organism>
<dbReference type="EMBL" id="VAFL01000031">
    <property type="protein sequence ID" value="TKW63617.1"/>
    <property type="molecule type" value="Genomic_DNA"/>
</dbReference>
<evidence type="ECO:0000313" key="3">
    <source>
        <dbReference type="EMBL" id="TKW63617.1"/>
    </source>
</evidence>
<sequence>MFKLIFLTLLAFATVLVVFGEGDGRRIEAPSVETVPAAADADITAEAPAEAVSASAGIVDAPAVQQTPEQQPDYPGPDLRPSPEYAGQTPEAGSAENLADAPTDTLYVTGNTVNFRAGPSTSDEVVGRLSRGAMVTAIGERSGDWVEIRDGEGQTGFISAQFLSSDRP</sequence>
<reference evidence="3 4" key="1">
    <citation type="journal article" date="2017" name="Nat. Commun.">
        <title>In situ click chemistry generation of cyclooxygenase-2 inhibitors.</title>
        <authorList>
            <person name="Bhardwaj A."/>
            <person name="Kaur J."/>
            <person name="Wuest M."/>
            <person name="Wuest F."/>
        </authorList>
    </citation>
    <scope>NUCLEOTIDE SEQUENCE [LARGE SCALE GENOMIC DNA]</scope>
    <source>
        <strain evidence="3">S2_012_000_R3_94</strain>
    </source>
</reference>
<evidence type="ECO:0000259" key="2">
    <source>
        <dbReference type="PROSITE" id="PS51781"/>
    </source>
</evidence>
<dbReference type="AlphaFoldDB" id="A0A533HZE9"/>
<dbReference type="Proteomes" id="UP000315344">
    <property type="component" value="Unassembled WGS sequence"/>
</dbReference>
<dbReference type="Pfam" id="PF08239">
    <property type="entry name" value="SH3_3"/>
    <property type="match status" value="1"/>
</dbReference>
<evidence type="ECO:0000313" key="4">
    <source>
        <dbReference type="Proteomes" id="UP000315344"/>
    </source>
</evidence>
<feature type="domain" description="SH3b" evidence="2">
    <location>
        <begin position="103"/>
        <end position="167"/>
    </location>
</feature>
<name>A0A533HZE9_PARDE</name>
<protein>
    <recommendedName>
        <fullName evidence="2">SH3b domain-containing protein</fullName>
    </recommendedName>
</protein>
<dbReference type="PROSITE" id="PS51781">
    <property type="entry name" value="SH3B"/>
    <property type="match status" value="1"/>
</dbReference>
<accession>A0A533HZE9</accession>
<proteinExistence type="predicted"/>
<dbReference type="InterPro" id="IPR003646">
    <property type="entry name" value="SH3-like_bac-type"/>
</dbReference>
<evidence type="ECO:0000256" key="1">
    <source>
        <dbReference type="SAM" id="MobiDB-lite"/>
    </source>
</evidence>
<comment type="caution">
    <text evidence="3">The sequence shown here is derived from an EMBL/GenBank/DDBJ whole genome shotgun (WGS) entry which is preliminary data.</text>
</comment>
<feature type="region of interest" description="Disordered" evidence="1">
    <location>
        <begin position="63"/>
        <end position="99"/>
    </location>
</feature>